<dbReference type="RefSeq" id="WP_209336975.1">
    <property type="nucleotide sequence ID" value="NZ_JAGIYY010000010.1"/>
</dbReference>
<dbReference type="GO" id="GO:0016491">
    <property type="term" value="F:oxidoreductase activity"/>
    <property type="evidence" value="ECO:0007669"/>
    <property type="project" value="InterPro"/>
</dbReference>
<reference evidence="2" key="1">
    <citation type="submission" date="2021-03" db="EMBL/GenBank/DDBJ databases">
        <title>Genome sequencing and assembly of Tianweitania sediminis.</title>
        <authorList>
            <person name="Chhetri G."/>
        </authorList>
    </citation>
    <scope>NUCLEOTIDE SEQUENCE</scope>
    <source>
        <strain evidence="2">Z8</strain>
    </source>
</reference>
<evidence type="ECO:0000259" key="1">
    <source>
        <dbReference type="Pfam" id="PF01323"/>
    </source>
</evidence>
<dbReference type="Proteomes" id="UP000666240">
    <property type="component" value="Unassembled WGS sequence"/>
</dbReference>
<organism evidence="2 3">
    <name type="scientific">Tianweitania sediminis</name>
    <dbReference type="NCBI Taxonomy" id="1502156"/>
    <lineage>
        <taxon>Bacteria</taxon>
        <taxon>Pseudomonadati</taxon>
        <taxon>Pseudomonadota</taxon>
        <taxon>Alphaproteobacteria</taxon>
        <taxon>Hyphomicrobiales</taxon>
        <taxon>Phyllobacteriaceae</taxon>
        <taxon>Tianweitania</taxon>
    </lineage>
</organism>
<evidence type="ECO:0000313" key="3">
    <source>
        <dbReference type="Proteomes" id="UP000666240"/>
    </source>
</evidence>
<dbReference type="Pfam" id="PF01323">
    <property type="entry name" value="DSBA"/>
    <property type="match status" value="1"/>
</dbReference>
<dbReference type="SUPFAM" id="SSF52833">
    <property type="entry name" value="Thioredoxin-like"/>
    <property type="match status" value="1"/>
</dbReference>
<dbReference type="InterPro" id="IPR001853">
    <property type="entry name" value="DSBA-like_thioredoxin_dom"/>
</dbReference>
<protein>
    <submittedName>
        <fullName evidence="2">DsbA family oxidoreductase</fullName>
    </submittedName>
</protein>
<dbReference type="Gene3D" id="3.40.30.10">
    <property type="entry name" value="Glutaredoxin"/>
    <property type="match status" value="1"/>
</dbReference>
<evidence type="ECO:0000313" key="2">
    <source>
        <dbReference type="EMBL" id="MBP0440945.1"/>
    </source>
</evidence>
<gene>
    <name evidence="2" type="ORF">J5Y06_20045</name>
</gene>
<accession>A0A8J7R2L7</accession>
<dbReference type="PANTHER" id="PTHR13887:SF41">
    <property type="entry name" value="THIOREDOXIN SUPERFAMILY PROTEIN"/>
    <property type="match status" value="1"/>
</dbReference>
<dbReference type="AlphaFoldDB" id="A0A8J7R2L7"/>
<sequence length="219" mass="23694">MKTAVSIDVVSDVVCPWCYVGKKQLDRALTFLPDLNVVVNWRPYQLDPTIPPGGTDRQAYMLAKFGSLERVNQMHEKLEVVGESVGIAFDFAAIKVAANTLDAHRLIRWAANSDLPGTQDQVVQALFRAVFEEGRDVGDHDVLLQIAEEAGLDMPVMAALLPTDADVEAVRSEITVAGQMGITGVPCFLLNQRYALMGAQDAEALAQAIGQVADQAVSN</sequence>
<keyword evidence="3" id="KW-1185">Reference proteome</keyword>
<dbReference type="PANTHER" id="PTHR13887">
    <property type="entry name" value="GLUTATHIONE S-TRANSFERASE KAPPA"/>
    <property type="match status" value="1"/>
</dbReference>
<dbReference type="InterPro" id="IPR036249">
    <property type="entry name" value="Thioredoxin-like_sf"/>
</dbReference>
<name>A0A8J7R2L7_9HYPH</name>
<comment type="caution">
    <text evidence="2">The sequence shown here is derived from an EMBL/GenBank/DDBJ whole genome shotgun (WGS) entry which is preliminary data.</text>
</comment>
<feature type="domain" description="DSBA-like thioredoxin" evidence="1">
    <location>
        <begin position="7"/>
        <end position="209"/>
    </location>
</feature>
<dbReference type="CDD" id="cd03024">
    <property type="entry name" value="DsbA_FrnE"/>
    <property type="match status" value="1"/>
</dbReference>
<dbReference type="EMBL" id="JAGIYY010000010">
    <property type="protein sequence ID" value="MBP0440945.1"/>
    <property type="molecule type" value="Genomic_DNA"/>
</dbReference>
<proteinExistence type="predicted"/>